<dbReference type="EMBL" id="BRXS01000002">
    <property type="protein sequence ID" value="GLC24978.1"/>
    <property type="molecule type" value="Genomic_DNA"/>
</dbReference>
<gene>
    <name evidence="1" type="ORF">rosag_14910</name>
</gene>
<evidence type="ECO:0000313" key="1">
    <source>
        <dbReference type="EMBL" id="GLC24978.1"/>
    </source>
</evidence>
<dbReference type="AlphaFoldDB" id="A0AA37QDZ6"/>
<protein>
    <submittedName>
        <fullName evidence="1">Uncharacterized protein</fullName>
    </submittedName>
</protein>
<proteinExistence type="predicted"/>
<sequence length="103" mass="11164">MRGSQQEWPLHPIRLDQLSAELHAELDHTDRTAKDSRLRIRALIVLLVADHGTVADIAAVLTSPRRIAGDALSGLTPKSDASTPEPEWIGARSKLVGDLAIRG</sequence>
<keyword evidence="2" id="KW-1185">Reference proteome</keyword>
<reference evidence="1" key="1">
    <citation type="submission" date="2022-08" db="EMBL/GenBank/DDBJ databases">
        <title>Draft genome sequencing of Roseisolibacter agri AW1220.</title>
        <authorList>
            <person name="Tobiishi Y."/>
            <person name="Tonouchi A."/>
        </authorList>
    </citation>
    <scope>NUCLEOTIDE SEQUENCE</scope>
    <source>
        <strain evidence="1">AW1220</strain>
    </source>
</reference>
<evidence type="ECO:0000313" key="2">
    <source>
        <dbReference type="Proteomes" id="UP001161325"/>
    </source>
</evidence>
<dbReference type="Proteomes" id="UP001161325">
    <property type="component" value="Unassembled WGS sequence"/>
</dbReference>
<accession>A0AA37QDZ6</accession>
<name>A0AA37QDZ6_9BACT</name>
<organism evidence="1 2">
    <name type="scientific">Roseisolibacter agri</name>
    <dbReference type="NCBI Taxonomy" id="2014610"/>
    <lineage>
        <taxon>Bacteria</taxon>
        <taxon>Pseudomonadati</taxon>
        <taxon>Gemmatimonadota</taxon>
        <taxon>Gemmatimonadia</taxon>
        <taxon>Gemmatimonadales</taxon>
        <taxon>Gemmatimonadaceae</taxon>
        <taxon>Roseisolibacter</taxon>
    </lineage>
</organism>
<comment type="caution">
    <text evidence="1">The sequence shown here is derived from an EMBL/GenBank/DDBJ whole genome shotgun (WGS) entry which is preliminary data.</text>
</comment>